<sequence>MDKVNKIINIGIYNTDIMVHFGSYDYLKEELISRFGLEDTLSILGGMNINSNILGRTVLLSTGNIILWMSNVPKTNKDKGTLAHEIYHVACEIMNKIDVPPCSENEEAYAYLIGYITSKIEEILTSSCADDVQ</sequence>
<dbReference type="EMBL" id="BK014957">
    <property type="protein sequence ID" value="DAD84277.1"/>
    <property type="molecule type" value="Genomic_DNA"/>
</dbReference>
<proteinExistence type="predicted"/>
<accession>A0A8S5MPH9</accession>
<protein>
    <submittedName>
        <fullName evidence="1">Uncharacterized protein</fullName>
    </submittedName>
</protein>
<organism evidence="1">
    <name type="scientific">Siphoviridae sp. ctaLC6</name>
    <dbReference type="NCBI Taxonomy" id="2826387"/>
    <lineage>
        <taxon>Viruses</taxon>
        <taxon>Duplodnaviria</taxon>
        <taxon>Heunggongvirae</taxon>
        <taxon>Uroviricota</taxon>
        <taxon>Caudoviricetes</taxon>
    </lineage>
</organism>
<evidence type="ECO:0000313" key="1">
    <source>
        <dbReference type="EMBL" id="DAD84277.1"/>
    </source>
</evidence>
<reference evidence="1" key="1">
    <citation type="journal article" date="2021" name="Proc. Natl. Acad. Sci. U.S.A.">
        <title>A Catalog of Tens of Thousands of Viruses from Human Metagenomes Reveals Hidden Associations with Chronic Diseases.</title>
        <authorList>
            <person name="Tisza M.J."/>
            <person name="Buck C.B."/>
        </authorList>
    </citation>
    <scope>NUCLEOTIDE SEQUENCE</scope>
    <source>
        <strain evidence="1">CtaLC6</strain>
    </source>
</reference>
<name>A0A8S5MPH9_9CAUD</name>